<comment type="caution">
    <text evidence="3">The sequence shown here is derived from an EMBL/GenBank/DDBJ whole genome shotgun (WGS) entry which is preliminary data.</text>
</comment>
<protein>
    <recommendedName>
        <fullName evidence="5">Hydrolase</fullName>
    </recommendedName>
</protein>
<evidence type="ECO:0000259" key="1">
    <source>
        <dbReference type="Pfam" id="PF14606"/>
    </source>
</evidence>
<evidence type="ECO:0000313" key="3">
    <source>
        <dbReference type="EMBL" id="CAG9621157.1"/>
    </source>
</evidence>
<dbReference type="RefSeq" id="WP_230501059.1">
    <property type="nucleotide sequence ID" value="NZ_CAKJTJ010000008.1"/>
</dbReference>
<gene>
    <name evidence="3" type="ORF">BACCIP111883_01929</name>
</gene>
<dbReference type="Gene3D" id="2.60.120.260">
    <property type="entry name" value="Galactose-binding domain-like"/>
    <property type="match status" value="1"/>
</dbReference>
<dbReference type="EMBL" id="CAKJTJ010000008">
    <property type="protein sequence ID" value="CAG9621157.1"/>
    <property type="molecule type" value="Genomic_DNA"/>
</dbReference>
<feature type="domain" description="SGNH hydrolase-type esterase N-terminal" evidence="2">
    <location>
        <begin position="26"/>
        <end position="171"/>
    </location>
</feature>
<evidence type="ECO:0000259" key="2">
    <source>
        <dbReference type="Pfam" id="PF14607"/>
    </source>
</evidence>
<dbReference type="InterPro" id="IPR032740">
    <property type="entry name" value="GxDLY"/>
</dbReference>
<evidence type="ECO:0000313" key="4">
    <source>
        <dbReference type="Proteomes" id="UP000789833"/>
    </source>
</evidence>
<organism evidence="3 4">
    <name type="scientific">Sutcliffiella rhizosphaerae</name>
    <dbReference type="NCBI Taxonomy" id="2880967"/>
    <lineage>
        <taxon>Bacteria</taxon>
        <taxon>Bacillati</taxon>
        <taxon>Bacillota</taxon>
        <taxon>Bacilli</taxon>
        <taxon>Bacillales</taxon>
        <taxon>Bacillaceae</taxon>
        <taxon>Sutcliffiella</taxon>
    </lineage>
</organism>
<dbReference type="Pfam" id="PF14607">
    <property type="entry name" value="GxDLY"/>
    <property type="match status" value="1"/>
</dbReference>
<dbReference type="Gene3D" id="3.40.50.1110">
    <property type="entry name" value="SGNH hydrolase"/>
    <property type="match status" value="1"/>
</dbReference>
<name>A0ABN8ACI9_9BACI</name>
<dbReference type="InterPro" id="IPR013830">
    <property type="entry name" value="SGNH_hydro"/>
</dbReference>
<evidence type="ECO:0008006" key="5">
    <source>
        <dbReference type="Google" id="ProtNLM"/>
    </source>
</evidence>
<reference evidence="3 4" key="1">
    <citation type="submission" date="2021-10" db="EMBL/GenBank/DDBJ databases">
        <authorList>
            <person name="Criscuolo A."/>
        </authorList>
    </citation>
    <scope>NUCLEOTIDE SEQUENCE [LARGE SCALE GENOMIC DNA]</scope>
    <source>
        <strain evidence="4">CIP 111883</strain>
    </source>
</reference>
<feature type="domain" description="SGNH hydrolase-type esterase" evidence="1">
    <location>
        <begin position="180"/>
        <end position="360"/>
    </location>
</feature>
<sequence>MTNDKEQVSQLDPDMKVSEMNGNRIVWHNPINTPFEINGFAWFDQEKTFRRLPKSPEWKIPPAVDMLANHTSGGQIRFQTDSTVVAIKVKLRAKADMSHMPASGQCGFDCYLGPVGKKHFINVTKYDHTLQAYELPLLERKEKDVLEITLNFPLYQGVEEVFIGLNEHANIFAPPPYESKKKIILYGTSILQGGCASRPGMSYTNIISRNINMEFINLGFSGNGKGEASLANVIATIENPACLVLDYEPNCESTELYMATLPKFIRIYREKHPNVPIVVVSKFPYAREFANPDWEEERLKRLVFQKNLVHQLQAAGDQHITFFDGTNILGKYTNEGTVDGVHPTDLGFMCMAEKMEKVIRGIINLRHSTYN</sequence>
<accession>A0ABN8ACI9</accession>
<keyword evidence="4" id="KW-1185">Reference proteome</keyword>
<dbReference type="SUPFAM" id="SSF52266">
    <property type="entry name" value="SGNH hydrolase"/>
    <property type="match status" value="1"/>
</dbReference>
<proteinExistence type="predicted"/>
<dbReference type="Proteomes" id="UP000789833">
    <property type="component" value="Unassembled WGS sequence"/>
</dbReference>
<dbReference type="InterPro" id="IPR036514">
    <property type="entry name" value="SGNH_hydro_sf"/>
</dbReference>
<dbReference type="Pfam" id="PF14606">
    <property type="entry name" value="Lipase_GDSL_3"/>
    <property type="match status" value="1"/>
</dbReference>